<gene>
    <name evidence="2" type="ORF">QP939_19975</name>
</gene>
<keyword evidence="1" id="KW-0472">Membrane</keyword>
<dbReference type="InterPro" id="IPR051082">
    <property type="entry name" value="Pentapeptide-BTB/POZ_domain"/>
</dbReference>
<dbReference type="Proteomes" id="UP001227101">
    <property type="component" value="Chromosome"/>
</dbReference>
<keyword evidence="1" id="KW-1133">Transmembrane helix</keyword>
<organism evidence="2 3">
    <name type="scientific">Amycolatopsis nalaikhensis</name>
    <dbReference type="NCBI Taxonomy" id="715472"/>
    <lineage>
        <taxon>Bacteria</taxon>
        <taxon>Bacillati</taxon>
        <taxon>Actinomycetota</taxon>
        <taxon>Actinomycetes</taxon>
        <taxon>Pseudonocardiales</taxon>
        <taxon>Pseudonocardiaceae</taxon>
        <taxon>Amycolatopsis</taxon>
    </lineage>
</organism>
<protein>
    <submittedName>
        <fullName evidence="2">Pentapeptide repeat-containing protein</fullName>
    </submittedName>
</protein>
<evidence type="ECO:0000256" key="1">
    <source>
        <dbReference type="SAM" id="Phobius"/>
    </source>
</evidence>
<dbReference type="RefSeq" id="WP_285458334.1">
    <property type="nucleotide sequence ID" value="NZ_CP127173.1"/>
</dbReference>
<evidence type="ECO:0000313" key="2">
    <source>
        <dbReference type="EMBL" id="WIV60725.1"/>
    </source>
</evidence>
<accession>A0ABY8XYE5</accession>
<dbReference type="InterPro" id="IPR001646">
    <property type="entry name" value="5peptide_repeat"/>
</dbReference>
<name>A0ABY8XYE5_9PSEU</name>
<dbReference type="Gene3D" id="2.160.20.80">
    <property type="entry name" value="E3 ubiquitin-protein ligase SopA"/>
    <property type="match status" value="2"/>
</dbReference>
<dbReference type="Pfam" id="PF00805">
    <property type="entry name" value="Pentapeptide"/>
    <property type="match status" value="3"/>
</dbReference>
<proteinExistence type="predicted"/>
<evidence type="ECO:0000313" key="3">
    <source>
        <dbReference type="Proteomes" id="UP001227101"/>
    </source>
</evidence>
<dbReference type="SUPFAM" id="SSF141571">
    <property type="entry name" value="Pentapeptide repeat-like"/>
    <property type="match status" value="1"/>
</dbReference>
<dbReference type="PANTHER" id="PTHR14136">
    <property type="entry name" value="BTB_POZ DOMAIN-CONTAINING PROTEIN KCTD9"/>
    <property type="match status" value="1"/>
</dbReference>
<dbReference type="EMBL" id="CP127173">
    <property type="protein sequence ID" value="WIV60725.1"/>
    <property type="molecule type" value="Genomic_DNA"/>
</dbReference>
<dbReference type="PANTHER" id="PTHR14136:SF17">
    <property type="entry name" value="BTB_POZ DOMAIN-CONTAINING PROTEIN KCTD9"/>
    <property type="match status" value="1"/>
</dbReference>
<sequence length="291" mass="30823">MKLLRPPDRRRAPRPRREGGRLGIFTQTATALAALGALVFTGVSLIVTRSQNEAQNDLAAQSQYTDRYTKAVDQLGQQGADRLQIRLGGIYALERLSRDSPRDQPTIIEVLSAFVRTNNPRMAHDTDSPEPTTAAELALAAPPPTTDTQAALTVLGRRDPSHDSITHIDLHDTNLKSADLSGANLSDADLSGANLSSANLDSGYLRHADLRDAVLSRARVRGTDLQNASLPLADLHLADLSGANLSFADLSFTSLSGASLSGANLSLANLEGANLDYADLSGANLSGAKHS</sequence>
<keyword evidence="3" id="KW-1185">Reference proteome</keyword>
<keyword evidence="1" id="KW-0812">Transmembrane</keyword>
<reference evidence="2 3" key="1">
    <citation type="submission" date="2023-06" db="EMBL/GenBank/DDBJ databases">
        <authorList>
            <person name="Oyuntsetseg B."/>
            <person name="Kim S.B."/>
        </authorList>
    </citation>
    <scope>NUCLEOTIDE SEQUENCE [LARGE SCALE GENOMIC DNA]</scope>
    <source>
        <strain evidence="2 3">2-2</strain>
    </source>
</reference>
<feature type="transmembrane region" description="Helical" evidence="1">
    <location>
        <begin position="21"/>
        <end position="47"/>
    </location>
</feature>